<reference evidence="2" key="1">
    <citation type="submission" date="2016-11" db="EMBL/GenBank/DDBJ databases">
        <authorList>
            <person name="Varghese N."/>
            <person name="Submissions S."/>
        </authorList>
    </citation>
    <scope>NUCLEOTIDE SEQUENCE [LARGE SCALE GENOMIC DNA]</scope>
    <source>
        <strain evidence="2">DSM 17456</strain>
    </source>
</reference>
<dbReference type="AlphaFoldDB" id="A0A1N6FCM0"/>
<sequence length="78" mass="9192">MLTFKCAACRRKLWKYYKIGKGEVVRCHKDRIKKIFEIDERDGKVFCLCGRPIGVDKEGHYRMIRNACTYSGTKESKK</sequence>
<accession>A0A1N6FCM0</accession>
<evidence type="ECO:0000313" key="2">
    <source>
        <dbReference type="Proteomes" id="UP000184694"/>
    </source>
</evidence>
<dbReference type="STRING" id="1121457.SAMN02745161_1241"/>
<name>A0A1N6FCM0_9BACT</name>
<dbReference type="RefSeq" id="WP_074216076.1">
    <property type="nucleotide sequence ID" value="NZ_FSRG01000004.1"/>
</dbReference>
<gene>
    <name evidence="1" type="ORF">SAMN02745161_1241</name>
</gene>
<dbReference type="EMBL" id="FSRG01000004">
    <property type="protein sequence ID" value="SIN93005.1"/>
    <property type="molecule type" value="Genomic_DNA"/>
</dbReference>
<evidence type="ECO:0000313" key="1">
    <source>
        <dbReference type="EMBL" id="SIN93005.1"/>
    </source>
</evidence>
<protein>
    <submittedName>
        <fullName evidence="1">Uncharacterized protein</fullName>
    </submittedName>
</protein>
<dbReference type="Proteomes" id="UP000184694">
    <property type="component" value="Unassembled WGS sequence"/>
</dbReference>
<keyword evidence="2" id="KW-1185">Reference proteome</keyword>
<proteinExistence type="predicted"/>
<organism evidence="1 2">
    <name type="scientific">Halodesulfovibrio marinisediminis DSM 17456</name>
    <dbReference type="NCBI Taxonomy" id="1121457"/>
    <lineage>
        <taxon>Bacteria</taxon>
        <taxon>Pseudomonadati</taxon>
        <taxon>Thermodesulfobacteriota</taxon>
        <taxon>Desulfovibrionia</taxon>
        <taxon>Desulfovibrionales</taxon>
        <taxon>Desulfovibrionaceae</taxon>
        <taxon>Halodesulfovibrio</taxon>
    </lineage>
</organism>
<dbReference type="OrthoDB" id="5471847at2"/>